<gene>
    <name evidence="3" type="ORF">SAMN06265182_0319</name>
</gene>
<evidence type="ECO:0000313" key="4">
    <source>
        <dbReference type="Proteomes" id="UP000219036"/>
    </source>
</evidence>
<feature type="domain" description="Methyltransferase type 11" evidence="2">
    <location>
        <begin position="43"/>
        <end position="138"/>
    </location>
</feature>
<dbReference type="Gene3D" id="3.40.50.150">
    <property type="entry name" value="Vaccinia Virus protein VP39"/>
    <property type="match status" value="1"/>
</dbReference>
<keyword evidence="4" id="KW-1185">Reference proteome</keyword>
<dbReference type="PANTHER" id="PTHR43861">
    <property type="entry name" value="TRANS-ACONITATE 2-METHYLTRANSFERASE-RELATED"/>
    <property type="match status" value="1"/>
</dbReference>
<dbReference type="OrthoDB" id="9791837at2"/>
<dbReference type="GO" id="GO:0032259">
    <property type="term" value="P:methylation"/>
    <property type="evidence" value="ECO:0007669"/>
    <property type="project" value="UniProtKB-KW"/>
</dbReference>
<name>A0A285N189_9AQUI</name>
<dbReference type="InterPro" id="IPR029063">
    <property type="entry name" value="SAM-dependent_MTases_sf"/>
</dbReference>
<organism evidence="3 4">
    <name type="scientific">Persephonella hydrogeniphila</name>
    <dbReference type="NCBI Taxonomy" id="198703"/>
    <lineage>
        <taxon>Bacteria</taxon>
        <taxon>Pseudomonadati</taxon>
        <taxon>Aquificota</taxon>
        <taxon>Aquificia</taxon>
        <taxon>Aquificales</taxon>
        <taxon>Hydrogenothermaceae</taxon>
        <taxon>Persephonella</taxon>
    </lineage>
</organism>
<dbReference type="Pfam" id="PF08241">
    <property type="entry name" value="Methyltransf_11"/>
    <property type="match status" value="1"/>
</dbReference>
<dbReference type="AlphaFoldDB" id="A0A285N189"/>
<accession>A0A285N189</accession>
<dbReference type="RefSeq" id="WP_096999512.1">
    <property type="nucleotide sequence ID" value="NZ_OBEI01000001.1"/>
</dbReference>
<proteinExistence type="predicted"/>
<dbReference type="Proteomes" id="UP000219036">
    <property type="component" value="Unassembled WGS sequence"/>
</dbReference>
<sequence length="207" mass="24148">MDIGKRFDKVADRYDTSDKIERSKSFVQDLLKILPINKSFKVLDIGAGTGNVDVFLSPYVKEIVALDLSEGMLDVFRKKIKDKGIKNIRIYKKDLFSEDLQEKDFDLIITSMTFHHLDNPEESLKHLKKYLKKGGYIAVIDLYKEDGTFHSDNTDVKHFGFDEKDIEKWLETSGLEKVDYRIVYSIKKEREGKIREYPVFLIIAIKK</sequence>
<keyword evidence="1 3" id="KW-0808">Transferase</keyword>
<dbReference type="PANTHER" id="PTHR43861:SF3">
    <property type="entry name" value="PUTATIVE (AFU_ORTHOLOGUE AFUA_2G14390)-RELATED"/>
    <property type="match status" value="1"/>
</dbReference>
<evidence type="ECO:0000313" key="3">
    <source>
        <dbReference type="EMBL" id="SNZ03200.1"/>
    </source>
</evidence>
<dbReference type="GO" id="GO:0008757">
    <property type="term" value="F:S-adenosylmethionine-dependent methyltransferase activity"/>
    <property type="evidence" value="ECO:0007669"/>
    <property type="project" value="InterPro"/>
</dbReference>
<dbReference type="SUPFAM" id="SSF53335">
    <property type="entry name" value="S-adenosyl-L-methionine-dependent methyltransferases"/>
    <property type="match status" value="1"/>
</dbReference>
<evidence type="ECO:0000259" key="2">
    <source>
        <dbReference type="Pfam" id="PF08241"/>
    </source>
</evidence>
<keyword evidence="3" id="KW-0489">Methyltransferase</keyword>
<dbReference type="InterPro" id="IPR013216">
    <property type="entry name" value="Methyltransf_11"/>
</dbReference>
<reference evidence="4" key="1">
    <citation type="submission" date="2017-09" db="EMBL/GenBank/DDBJ databases">
        <authorList>
            <person name="Varghese N."/>
            <person name="Submissions S."/>
        </authorList>
    </citation>
    <scope>NUCLEOTIDE SEQUENCE [LARGE SCALE GENOMIC DNA]</scope>
    <source>
        <strain evidence="4">DSM 15103</strain>
    </source>
</reference>
<dbReference type="EMBL" id="OBEI01000001">
    <property type="protein sequence ID" value="SNZ03200.1"/>
    <property type="molecule type" value="Genomic_DNA"/>
</dbReference>
<evidence type="ECO:0000256" key="1">
    <source>
        <dbReference type="ARBA" id="ARBA00022679"/>
    </source>
</evidence>
<protein>
    <submittedName>
        <fullName evidence="3">Methyltransferase domain-containing protein</fullName>
    </submittedName>
</protein>
<dbReference type="CDD" id="cd02440">
    <property type="entry name" value="AdoMet_MTases"/>
    <property type="match status" value="1"/>
</dbReference>